<dbReference type="PANTHER" id="PTHR42785:SF1">
    <property type="entry name" value="DNA TOPOISOMERASE"/>
    <property type="match status" value="1"/>
</dbReference>
<dbReference type="SMART" id="SM00493">
    <property type="entry name" value="TOPRIM"/>
    <property type="match status" value="1"/>
</dbReference>
<dbReference type="SUPFAM" id="SSF56712">
    <property type="entry name" value="Prokaryotic type I DNA topoisomerase"/>
    <property type="match status" value="1"/>
</dbReference>
<dbReference type="GO" id="GO:0003677">
    <property type="term" value="F:DNA binding"/>
    <property type="evidence" value="ECO:0007669"/>
    <property type="project" value="UniProtKB-KW"/>
</dbReference>
<dbReference type="InterPro" id="IPR023406">
    <property type="entry name" value="Topo_IA_AS"/>
</dbReference>
<dbReference type="SMART" id="SM00437">
    <property type="entry name" value="TOP1Ac"/>
    <property type="match status" value="1"/>
</dbReference>
<feature type="domain" description="Toprim" evidence="7">
    <location>
        <begin position="25"/>
        <end position="135"/>
    </location>
</feature>
<dbReference type="GO" id="GO:0003917">
    <property type="term" value="F:DNA topoisomerase type I (single strand cut, ATP-independent) activity"/>
    <property type="evidence" value="ECO:0007669"/>
    <property type="project" value="UniProtKB-EC"/>
</dbReference>
<evidence type="ECO:0000313" key="9">
    <source>
        <dbReference type="EMBL" id="QHT80413.1"/>
    </source>
</evidence>
<evidence type="ECO:0000256" key="3">
    <source>
        <dbReference type="ARBA" id="ARBA00012891"/>
    </source>
</evidence>
<dbReference type="SMART" id="SM00436">
    <property type="entry name" value="TOP1Bc"/>
    <property type="match status" value="1"/>
</dbReference>
<keyword evidence="4" id="KW-0799">Topoisomerase</keyword>
<keyword evidence="6" id="KW-0413">Isomerase</keyword>
<keyword evidence="5" id="KW-0238">DNA-binding</keyword>
<comment type="similarity">
    <text evidence="2">Belongs to the type IA topoisomerase family.</text>
</comment>
<dbReference type="GO" id="GO:0006265">
    <property type="term" value="P:DNA topological change"/>
    <property type="evidence" value="ECO:0007669"/>
    <property type="project" value="InterPro"/>
</dbReference>
<dbReference type="InterPro" id="IPR013825">
    <property type="entry name" value="Topo_IA_cen_sub2"/>
</dbReference>
<dbReference type="PROSITE" id="PS50880">
    <property type="entry name" value="TOPRIM"/>
    <property type="match status" value="1"/>
</dbReference>
<dbReference type="EC" id="5.6.2.1" evidence="3"/>
<dbReference type="PRINTS" id="PR00417">
    <property type="entry name" value="PRTPISMRASEI"/>
</dbReference>
<dbReference type="Gene3D" id="3.40.50.140">
    <property type="match status" value="1"/>
</dbReference>
<dbReference type="Pfam" id="PF01131">
    <property type="entry name" value="Topoisom_bac"/>
    <property type="match status" value="1"/>
</dbReference>
<dbReference type="Gene3D" id="2.70.20.10">
    <property type="entry name" value="Topoisomerase I, domain 3"/>
    <property type="match status" value="1"/>
</dbReference>
<accession>A0A6C0HK95</accession>
<reference evidence="9" key="1">
    <citation type="journal article" date="2020" name="Nature">
        <title>Giant virus diversity and host interactions through global metagenomics.</title>
        <authorList>
            <person name="Schulz F."/>
            <person name="Roux S."/>
            <person name="Paez-Espino D."/>
            <person name="Jungbluth S."/>
            <person name="Walsh D.A."/>
            <person name="Denef V.J."/>
            <person name="McMahon K.D."/>
            <person name="Konstantinidis K.T."/>
            <person name="Eloe-Fadrosh E.A."/>
            <person name="Kyrpides N.C."/>
            <person name="Woyke T."/>
        </authorList>
    </citation>
    <scope>NUCLEOTIDE SEQUENCE</scope>
    <source>
        <strain evidence="9">GVMAG-M-3300023184-120</strain>
    </source>
</reference>
<evidence type="ECO:0000259" key="7">
    <source>
        <dbReference type="PROSITE" id="PS50880"/>
    </source>
</evidence>
<evidence type="ECO:0000256" key="6">
    <source>
        <dbReference type="ARBA" id="ARBA00023235"/>
    </source>
</evidence>
<evidence type="ECO:0000259" key="8">
    <source>
        <dbReference type="PROSITE" id="PS52039"/>
    </source>
</evidence>
<sequence>MYRKYKKKVTIAPTVDFHVNTLNTPYLIIVESPSKCEKIEKFLGFQYKCISSKGHIRYLEKVGSSKSNYAATFEIEEEKRTHVDFMRKVINQFEPDNIFLATDDDREGEAIAWHICEVFSLNTNTTKRIIFHEMTKEAISKSVANPIHLRMNIVKAQQTRQILDRIIGFKISPFLTKLLVHDYTDFLSAGRCQTPALRLVYDNCLQNQHTSMAKLEYEVTGTFFSHPSTLKMKLRENVKTESMCLHFLELSKSHAHILSVQKPTTKSRNAPRPFNTSSLLQSASSSINCSPKQTMSYCQELYQEGHITYMRTDSTKYAKPFLQKIGDFLSKAYGPLYFGNQDLLENKNNSDPHEAIRVTDISTTQVEGDVKKKAIYKLIFVRTFESCMSPFNFSSTVINISAPLQNTYEYDIEMGIFLGWKRLKITEKEFAEDQQQKNDLCGYIKNLANKQIQYHKIDCAVVNTNNKVHFTEAGLIQKMEDLGIGRPSTFSTLIETIQTRKYVTKMDIEGDSHICKEYSLDKFQTLSTTSVSKTFGGEKNKLLLDDLGKQVICILLEHFAALFAYDYTKRMEEALDEIEKEKSGFDVIYECEKQIKECMKPLQDKMKQTYKIDDNSYVVFGKNGAYIKYENSNKTSSIKPNLEIDFEKLANKLYSLDELIELKDESLGIYENEPLFLKKGKYGPFVQWGSNIKNLKSICPKNKSLENISFAQICAYLNAVNTSSILRQLGPDANIQNGKYGPYIYYKTEEMQKPHFFPLKTFRAGYMTCDISIIADWLKTHHNVVL</sequence>
<dbReference type="InterPro" id="IPR013824">
    <property type="entry name" value="Topo_IA_cen_sub1"/>
</dbReference>
<organism evidence="9">
    <name type="scientific">viral metagenome</name>
    <dbReference type="NCBI Taxonomy" id="1070528"/>
    <lineage>
        <taxon>unclassified sequences</taxon>
        <taxon>metagenomes</taxon>
        <taxon>organismal metagenomes</taxon>
    </lineage>
</organism>
<dbReference type="PROSITE" id="PS52039">
    <property type="entry name" value="TOPO_IA_2"/>
    <property type="match status" value="1"/>
</dbReference>
<feature type="domain" description="Topo IA-type catalytic" evidence="8">
    <location>
        <begin position="150"/>
        <end position="600"/>
    </location>
</feature>
<dbReference type="InterPro" id="IPR023405">
    <property type="entry name" value="Topo_IA_core_domain"/>
</dbReference>
<dbReference type="PANTHER" id="PTHR42785">
    <property type="entry name" value="DNA TOPOISOMERASE, TYPE IA, CORE"/>
    <property type="match status" value="1"/>
</dbReference>
<dbReference type="Pfam" id="PF01751">
    <property type="entry name" value="Toprim"/>
    <property type="match status" value="1"/>
</dbReference>
<protein>
    <recommendedName>
        <fullName evidence="3">DNA topoisomerase</fullName>
        <ecNumber evidence="3">5.6.2.1</ecNumber>
    </recommendedName>
</protein>
<dbReference type="InterPro" id="IPR000380">
    <property type="entry name" value="Topo_IA"/>
</dbReference>
<dbReference type="Gene3D" id="1.10.460.10">
    <property type="entry name" value="Topoisomerase I, domain 2"/>
    <property type="match status" value="2"/>
</dbReference>
<dbReference type="PROSITE" id="PS00396">
    <property type="entry name" value="TOPO_IA_1"/>
    <property type="match status" value="1"/>
</dbReference>
<proteinExistence type="inferred from homology"/>
<dbReference type="InterPro" id="IPR003602">
    <property type="entry name" value="Topo_IA_DNA-bd_dom"/>
</dbReference>
<evidence type="ECO:0000256" key="5">
    <source>
        <dbReference type="ARBA" id="ARBA00023125"/>
    </source>
</evidence>
<comment type="catalytic activity">
    <reaction evidence="1">
        <text>ATP-independent breakage of single-stranded DNA, followed by passage and rejoining.</text>
        <dbReference type="EC" id="5.6.2.1"/>
    </reaction>
</comment>
<dbReference type="InterPro" id="IPR003601">
    <property type="entry name" value="Topo_IA_2"/>
</dbReference>
<name>A0A6C0HK95_9ZZZZ</name>
<evidence type="ECO:0000256" key="2">
    <source>
        <dbReference type="ARBA" id="ARBA00009446"/>
    </source>
</evidence>
<dbReference type="InterPro" id="IPR013826">
    <property type="entry name" value="Topo_IA_cen_sub3"/>
</dbReference>
<dbReference type="EMBL" id="MN739968">
    <property type="protein sequence ID" value="QHT80413.1"/>
    <property type="molecule type" value="Genomic_DNA"/>
</dbReference>
<evidence type="ECO:0000256" key="4">
    <source>
        <dbReference type="ARBA" id="ARBA00023029"/>
    </source>
</evidence>
<dbReference type="InterPro" id="IPR013497">
    <property type="entry name" value="Topo_IA_cen"/>
</dbReference>
<dbReference type="InterPro" id="IPR006171">
    <property type="entry name" value="TOPRIM_dom"/>
</dbReference>
<evidence type="ECO:0000256" key="1">
    <source>
        <dbReference type="ARBA" id="ARBA00000213"/>
    </source>
</evidence>
<dbReference type="AlphaFoldDB" id="A0A6C0HK95"/>
<dbReference type="Gene3D" id="1.10.290.10">
    <property type="entry name" value="Topoisomerase I, domain 4"/>
    <property type="match status" value="1"/>
</dbReference>